<organism evidence="1 2">
    <name type="scientific">Macrosiphum euphorbiae</name>
    <name type="common">potato aphid</name>
    <dbReference type="NCBI Taxonomy" id="13131"/>
    <lineage>
        <taxon>Eukaryota</taxon>
        <taxon>Metazoa</taxon>
        <taxon>Ecdysozoa</taxon>
        <taxon>Arthropoda</taxon>
        <taxon>Hexapoda</taxon>
        <taxon>Insecta</taxon>
        <taxon>Pterygota</taxon>
        <taxon>Neoptera</taxon>
        <taxon>Paraneoptera</taxon>
        <taxon>Hemiptera</taxon>
        <taxon>Sternorrhyncha</taxon>
        <taxon>Aphidomorpha</taxon>
        <taxon>Aphidoidea</taxon>
        <taxon>Aphididae</taxon>
        <taxon>Macrosiphini</taxon>
        <taxon>Macrosiphum</taxon>
    </lineage>
</organism>
<accession>A0AAV0WQ20</accession>
<protein>
    <recommendedName>
        <fullName evidence="3">Endonuclease/exonuclease/phosphatase domain-containing protein</fullName>
    </recommendedName>
</protein>
<comment type="caution">
    <text evidence="1">The sequence shown here is derived from an EMBL/GenBank/DDBJ whole genome shotgun (WGS) entry which is preliminary data.</text>
</comment>
<dbReference type="Proteomes" id="UP001160148">
    <property type="component" value="Unassembled WGS sequence"/>
</dbReference>
<keyword evidence="2" id="KW-1185">Reference proteome</keyword>
<dbReference type="PANTHER" id="PTHR23227">
    <property type="entry name" value="BUCENTAUR RELATED"/>
    <property type="match status" value="1"/>
</dbReference>
<sequence length="179" mass="20403">MKIVTDQIQKYKLPVVALQEVRWPGSGSVKSENYTIFYSGSTDGRHERGVGSMVNDIVLPHVKGFTPVSDRLCVLKLEENFWDIIVVNCYAPTEEGNNDIKNEFYEELERIYDIQPRNCMKILVGDFNAQIGREPLYRSIIGIESLHLISNNNGMRVINFASSKDLVVSSTFFPEKGYF</sequence>
<dbReference type="EMBL" id="CARXXK010000002">
    <property type="protein sequence ID" value="CAI6358159.1"/>
    <property type="molecule type" value="Genomic_DNA"/>
</dbReference>
<dbReference type="AlphaFoldDB" id="A0AAV0WQ20"/>
<gene>
    <name evidence="1" type="ORF">MEUPH1_LOCUS13707</name>
</gene>
<evidence type="ECO:0000313" key="2">
    <source>
        <dbReference type="Proteomes" id="UP001160148"/>
    </source>
</evidence>
<proteinExistence type="predicted"/>
<evidence type="ECO:0000313" key="1">
    <source>
        <dbReference type="EMBL" id="CAI6358159.1"/>
    </source>
</evidence>
<reference evidence="1 2" key="1">
    <citation type="submission" date="2023-01" db="EMBL/GenBank/DDBJ databases">
        <authorList>
            <person name="Whitehead M."/>
        </authorList>
    </citation>
    <scope>NUCLEOTIDE SEQUENCE [LARGE SCALE GENOMIC DNA]</scope>
</reference>
<dbReference type="SUPFAM" id="SSF56219">
    <property type="entry name" value="DNase I-like"/>
    <property type="match status" value="1"/>
</dbReference>
<dbReference type="PANTHER" id="PTHR23227:SF67">
    <property type="entry name" value="CRANIOFACIAL DEVELOPMENT PROTEIN 2-LIKE"/>
    <property type="match status" value="1"/>
</dbReference>
<name>A0AAV0WQ20_9HEMI</name>
<dbReference type="InterPro" id="IPR027124">
    <property type="entry name" value="Swc5/CFDP1/2"/>
</dbReference>
<dbReference type="Gene3D" id="3.60.10.10">
    <property type="entry name" value="Endonuclease/exonuclease/phosphatase"/>
    <property type="match status" value="1"/>
</dbReference>
<evidence type="ECO:0008006" key="3">
    <source>
        <dbReference type="Google" id="ProtNLM"/>
    </source>
</evidence>
<dbReference type="InterPro" id="IPR036691">
    <property type="entry name" value="Endo/exonu/phosph_ase_sf"/>
</dbReference>